<reference evidence="1" key="3">
    <citation type="journal article" date="2010" name="Folia Microbiol. (Praha)">
        <title>Identification and characterization of an indigoidine-like gene for a blue pigment biosynthesis in Streptomyces aureofaciens CCM 3239.</title>
        <authorList>
            <person name="Novakova R."/>
            <person name="Odnogova Z."/>
            <person name="Kutas P."/>
            <person name="Feckova L."/>
            <person name="Kormanec J."/>
        </authorList>
    </citation>
    <scope>NUCLEOTIDE SEQUENCE</scope>
    <source>
        <strain evidence="1">CCM3239</strain>
        <plasmid evidence="1">pSA3239</plasmid>
    </source>
</reference>
<evidence type="ECO:0000313" key="1">
    <source>
        <dbReference type="EMBL" id="AIE41958.1"/>
    </source>
</evidence>
<reference evidence="1" key="2">
    <citation type="journal article" date="2005" name="Microbiology">
        <title>Characterization of a regulatory gene essential for the production of the angucycline-like polyketide antibiotic auricin in Streptomyces aureofaciens CCM 3239.</title>
        <authorList>
            <person name="Novakova R."/>
            <person name="Homerova D."/>
            <person name="Feckova L."/>
            <person name="Kormanec J."/>
        </authorList>
    </citation>
    <scope>NUCLEOTIDE SEQUENCE</scope>
    <source>
        <strain evidence="1">CCM3239</strain>
        <plasmid evidence="1">pSA3239</plasmid>
    </source>
</reference>
<geneLocation type="plasmid" evidence="1">
    <name>pSA3239</name>
</geneLocation>
<sequence length="108" mass="11919">MDPGETQTIEHLIRRAIVPYSERPDAEAVACLIDGLITHGQALHAQVTAIPGTRRTERTAAALAEWSYFVDAGPTGRGDHANWNHARALARILRNLHSTRAEQSSRTR</sequence>
<dbReference type="EMBL" id="KJ396772">
    <property type="protein sequence ID" value="AIE41958.1"/>
    <property type="molecule type" value="Genomic_DNA"/>
</dbReference>
<reference evidence="1" key="8">
    <citation type="journal article" date="2015" name="Appl. Microbiol. Biotechnol.">
        <title>Characterisation of the genes involved in the biosynthesis and attachment of the aminodeoxysugar D-forosamine in the auricin gene cluster of Streptomyces aureofaciens CCM3239.</title>
        <authorList>
            <person name="Bekeova C."/>
            <person name="Rehakova A."/>
            <person name="Feckova L."/>
            <person name="Vlckova S."/>
            <person name="Novakova R."/>
            <person name="Mingyar E."/>
            <person name="Kormanec J."/>
        </authorList>
    </citation>
    <scope>NUCLEOTIDE SEQUENCE</scope>
    <source>
        <strain evidence="1">CCM3239</strain>
        <plasmid evidence="1">pSA3239</plasmid>
    </source>
</reference>
<proteinExistence type="predicted"/>
<dbReference type="InterPro" id="IPR046300">
    <property type="entry name" value="DUF6415"/>
</dbReference>
<reference evidence="1" key="7">
    <citation type="journal article" date="2014" name="Appl. Microbiol. Biotechnol.">
        <title>Intriguing properties of the angucycline antibiotic auricin and complex regulation of its biosynthesis.</title>
        <authorList>
            <person name="Kormanec J."/>
            <person name="Novakova R."/>
            <person name="Mingyar E."/>
            <person name="Feckova L."/>
        </authorList>
    </citation>
    <scope>NUCLEOTIDE SEQUENCE</scope>
    <source>
        <strain evidence="1">CCM3239</strain>
        <plasmid evidence="1">pSA3239</plasmid>
    </source>
</reference>
<reference evidence="1" key="4">
    <citation type="journal article" date="2010" name="Microbiology">
        <title>The role of the TetR-family transcriptional regulator Aur1R in negative regulation of the auricin gene cluster in Streptomyces aureofaciens CCM 3239.</title>
        <authorList>
            <person name="Novakova R."/>
            <person name="Kutas P."/>
            <person name="Feckova L."/>
            <person name="Kormanec J."/>
        </authorList>
    </citation>
    <scope>NUCLEOTIDE SEQUENCE</scope>
    <source>
        <strain evidence="1">CCM3239</strain>
        <plasmid evidence="1">pSA3239</plasmid>
    </source>
</reference>
<dbReference type="Pfam" id="PF19979">
    <property type="entry name" value="DUF6415"/>
    <property type="match status" value="1"/>
</dbReference>
<organism evidence="1">
    <name type="scientific">Kitasatospora aureofaciens</name>
    <name type="common">Streptomyces aureofaciens</name>
    <dbReference type="NCBI Taxonomy" id="1894"/>
    <lineage>
        <taxon>Bacteria</taxon>
        <taxon>Bacillati</taxon>
        <taxon>Actinomycetota</taxon>
        <taxon>Actinomycetes</taxon>
        <taxon>Kitasatosporales</taxon>
        <taxon>Streptomycetaceae</taxon>
        <taxon>Kitasatospora</taxon>
    </lineage>
</organism>
<accession>A0A068L8S0</accession>
<name>A0A068L8S0_KITAU</name>
<protein>
    <submittedName>
        <fullName evidence="1">Uncharacterized protein</fullName>
    </submittedName>
</protein>
<reference evidence="1" key="5">
    <citation type="journal article" date="2011" name="Microbiology">
        <title>The role of two SARP family transcriptional regulators in regulation of the auricin gene cluster in Streptomyces aureofaciens CCM 3239.</title>
        <authorList>
            <person name="Novakova R."/>
            <person name="Rehakova A."/>
            <person name="Kutas P."/>
            <person name="Feckova L."/>
            <person name="Kormanec J."/>
        </authorList>
    </citation>
    <scope>NUCLEOTIDE SEQUENCE</scope>
    <source>
        <strain evidence="1">CCM3239</strain>
        <plasmid evidence="1">pSA3239</plasmid>
    </source>
</reference>
<keyword evidence="1" id="KW-0614">Plasmid</keyword>
<reference evidence="1" key="1">
    <citation type="journal article" date="2002" name="Gene">
        <title>Cloning and characterization of a polyketide synthase gene cluster involved in biosynthesis of a proposed angucycline-like polyketide auricin in Streptomyces aureofaciens CCM 3239.</title>
        <authorList>
            <person name="Novakova R."/>
            <person name="Bistakova J."/>
            <person name="Homerova D."/>
            <person name="Rezuchova B."/>
            <person name="Kormanec J."/>
        </authorList>
    </citation>
    <scope>NUCLEOTIDE SEQUENCE</scope>
    <source>
        <strain evidence="1">CCM3239</strain>
        <plasmid evidence="1">pSA3239</plasmid>
    </source>
</reference>
<reference evidence="1" key="6">
    <citation type="journal article" date="2013" name="FEMS Microbiol. Lett.">
        <title>The gene cluster aur1 for the angucycline antibiotic auricin is located on a large linear plasmid pSA3239 in Streptomyces aureofaciens CCM 3239.</title>
        <authorList>
            <person name="Novakova R."/>
            <person name="Knirschova R."/>
            <person name="Farkasovsky M."/>
            <person name="Feckova L."/>
            <person name="Rehakova A."/>
            <person name="Mingyar E."/>
            <person name="Kormanec J."/>
        </authorList>
    </citation>
    <scope>NUCLEOTIDE SEQUENCE</scope>
    <source>
        <strain evidence="1">CCM3239</strain>
        <plasmid evidence="1">pSA3239</plasmid>
    </source>
</reference>
<dbReference type="AlphaFoldDB" id="A0A068L8S0"/>